<accession>E1RJQ6</accession>
<name>E1RJQ6_METP4</name>
<sequence precursor="true">MVTSELIIGLAILIFVFVIAVAVLEWITESEGISFAGGIVVVFLVIYLAGGHGGGGVIDPVTTPMSSVQSAVTEIIKGSPTTTPAKALPGSLSPDAKKSKSISKAIDGSNSVVRSFSLNAISSKHGGKYNVQQVCDIYDKLYKSWTYVNDPAVSSDYYADAGESVRLLKGDCDDYAILMASCIQAIGGSPRIVSAHNGNSGHAYAELYLGDKKSEVDNLRKTISRRYGVKSVHCHTSSANGKKQYWLNLDWSANHPGGSFYKNSGEILIIYPNGKYYRENFNSN</sequence>
<feature type="domain" description="Transglutaminase-like" evidence="2">
    <location>
        <begin position="127"/>
        <end position="210"/>
    </location>
</feature>
<feature type="transmembrane region" description="Helical" evidence="1">
    <location>
        <begin position="33"/>
        <end position="50"/>
    </location>
</feature>
<keyword evidence="4" id="KW-1185">Reference proteome</keyword>
<dbReference type="Proteomes" id="UP000006565">
    <property type="component" value="Chromosome"/>
</dbReference>
<dbReference type="EMBL" id="CP002117">
    <property type="protein sequence ID" value="ADN35703.1"/>
    <property type="molecule type" value="Genomic_DNA"/>
</dbReference>
<keyword evidence="1" id="KW-1133">Transmembrane helix</keyword>
<dbReference type="InterPro" id="IPR038765">
    <property type="entry name" value="Papain-like_cys_pep_sf"/>
</dbReference>
<feature type="transmembrane region" description="Helical" evidence="1">
    <location>
        <begin position="7"/>
        <end position="27"/>
    </location>
</feature>
<dbReference type="eggNOG" id="arCOG03601">
    <property type="taxonomic scope" value="Archaea"/>
</dbReference>
<proteinExistence type="predicted"/>
<dbReference type="HOGENOM" id="CLU_978650_0_0_2"/>
<dbReference type="OrthoDB" id="135105at2157"/>
<keyword evidence="1" id="KW-0812">Transmembrane</keyword>
<dbReference type="RefSeq" id="WP_013328881.1">
    <property type="nucleotide sequence ID" value="NC_014507.1"/>
</dbReference>
<dbReference type="KEGG" id="mpi:Mpet_0936"/>
<dbReference type="GeneID" id="9743396"/>
<dbReference type="Gene3D" id="3.10.620.30">
    <property type="match status" value="1"/>
</dbReference>
<dbReference type="AlphaFoldDB" id="E1RJQ6"/>
<evidence type="ECO:0000313" key="4">
    <source>
        <dbReference type="Proteomes" id="UP000006565"/>
    </source>
</evidence>
<dbReference type="Pfam" id="PF01841">
    <property type="entry name" value="Transglut_core"/>
    <property type="match status" value="1"/>
</dbReference>
<dbReference type="STRING" id="679926.Mpet_0936"/>
<keyword evidence="1" id="KW-0472">Membrane</keyword>
<gene>
    <name evidence="3" type="ordered locus">Mpet_0936</name>
</gene>
<evidence type="ECO:0000259" key="2">
    <source>
        <dbReference type="Pfam" id="PF01841"/>
    </source>
</evidence>
<dbReference type="SUPFAM" id="SSF54001">
    <property type="entry name" value="Cysteine proteinases"/>
    <property type="match status" value="1"/>
</dbReference>
<protein>
    <submittedName>
        <fullName evidence="3">Transglutaminase domain protein</fullName>
    </submittedName>
</protein>
<dbReference type="InterPro" id="IPR002931">
    <property type="entry name" value="Transglutaminase-like"/>
</dbReference>
<evidence type="ECO:0000256" key="1">
    <source>
        <dbReference type="SAM" id="Phobius"/>
    </source>
</evidence>
<evidence type="ECO:0000313" key="3">
    <source>
        <dbReference type="EMBL" id="ADN35703.1"/>
    </source>
</evidence>
<reference evidence="3 4" key="1">
    <citation type="journal article" date="2010" name="Stand. Genomic Sci.">
        <title>Complete genome sequence of Methanoplanus petrolearius type strain (SEBR 4847).</title>
        <authorList>
            <person name="Brambilla E."/>
            <person name="Djao O.D."/>
            <person name="Daligault H."/>
            <person name="Lapidus A."/>
            <person name="Lucas S."/>
            <person name="Hammon N."/>
            <person name="Nolan M."/>
            <person name="Tice H."/>
            <person name="Cheng J.F."/>
            <person name="Han C."/>
            <person name="Tapia R."/>
            <person name="Goodwin L."/>
            <person name="Pitluck S."/>
            <person name="Liolios K."/>
            <person name="Ivanova N."/>
            <person name="Mavromatis K."/>
            <person name="Mikhailova N."/>
            <person name="Pati A."/>
            <person name="Chen A."/>
            <person name="Palaniappan K."/>
            <person name="Land M."/>
            <person name="Hauser L."/>
            <person name="Chang Y.J."/>
            <person name="Jeffries C.D."/>
            <person name="Rohde M."/>
            <person name="Spring S."/>
            <person name="Sikorski J."/>
            <person name="Goker M."/>
            <person name="Woyke T."/>
            <person name="Bristow J."/>
            <person name="Eisen J.A."/>
            <person name="Markowitz V."/>
            <person name="Hugenholtz P."/>
            <person name="Kyrpides N.C."/>
            <person name="Klenk H.P."/>
        </authorList>
    </citation>
    <scope>NUCLEOTIDE SEQUENCE [LARGE SCALE GENOMIC DNA]</scope>
    <source>
        <strain evidence="4">DSM 11571 / OCM 486 / SEBR 4847</strain>
    </source>
</reference>
<organism evidence="3 4">
    <name type="scientific">Methanolacinia petrolearia (strain DSM 11571 / OCM 486 / SEBR 4847)</name>
    <name type="common">Methanoplanus petrolearius</name>
    <dbReference type="NCBI Taxonomy" id="679926"/>
    <lineage>
        <taxon>Archaea</taxon>
        <taxon>Methanobacteriati</taxon>
        <taxon>Methanobacteriota</taxon>
        <taxon>Stenosarchaea group</taxon>
        <taxon>Methanomicrobia</taxon>
        <taxon>Methanomicrobiales</taxon>
        <taxon>Methanomicrobiaceae</taxon>
        <taxon>Methanolacinia</taxon>
    </lineage>
</organism>